<dbReference type="Pfam" id="PF00155">
    <property type="entry name" value="Aminotran_1_2"/>
    <property type="match status" value="1"/>
</dbReference>
<dbReference type="CDD" id="cd00609">
    <property type="entry name" value="AAT_like"/>
    <property type="match status" value="1"/>
</dbReference>
<dbReference type="VEuPathDB" id="FungiDB:DFL_004601"/>
<dbReference type="GeneID" id="93586912"/>
<name>A0A437A5D3_ARTFL</name>
<dbReference type="PANTHER" id="PTHR43795:SF39">
    <property type="entry name" value="AMINOTRANSFERASE CLASS I_CLASSII DOMAIN-CONTAINING PROTEIN"/>
    <property type="match status" value="1"/>
</dbReference>
<dbReference type="InterPro" id="IPR050478">
    <property type="entry name" value="Ethylene_sulfur-biosynth"/>
</dbReference>
<dbReference type="PRINTS" id="PR00753">
    <property type="entry name" value="ACCSYNTHASE"/>
</dbReference>
<dbReference type="SUPFAM" id="SSF53383">
    <property type="entry name" value="PLP-dependent transferases"/>
    <property type="match status" value="1"/>
</dbReference>
<keyword evidence="1" id="KW-0663">Pyridoxal phosphate</keyword>
<accession>A0A437A5D3</accession>
<dbReference type="InterPro" id="IPR015424">
    <property type="entry name" value="PyrdxlP-dep_Trfase"/>
</dbReference>
<dbReference type="RefSeq" id="XP_067491863.1">
    <property type="nucleotide sequence ID" value="XM_067633723.1"/>
</dbReference>
<dbReference type="Gene3D" id="3.90.1150.10">
    <property type="entry name" value="Aspartate Aminotransferase, domain 1"/>
    <property type="match status" value="1"/>
</dbReference>
<dbReference type="InterPro" id="IPR015422">
    <property type="entry name" value="PyrdxlP-dep_Trfase_small"/>
</dbReference>
<dbReference type="GO" id="GO:0006520">
    <property type="term" value="P:amino acid metabolic process"/>
    <property type="evidence" value="ECO:0007669"/>
    <property type="project" value="TreeGrafter"/>
</dbReference>
<proteinExistence type="predicted"/>
<comment type="caution">
    <text evidence="3">The sequence shown here is derived from an EMBL/GenBank/DDBJ whole genome shotgun (WGS) entry which is preliminary data.</text>
</comment>
<dbReference type="OrthoDB" id="7042322at2759"/>
<dbReference type="GO" id="GO:0008483">
    <property type="term" value="F:transaminase activity"/>
    <property type="evidence" value="ECO:0007669"/>
    <property type="project" value="TreeGrafter"/>
</dbReference>
<dbReference type="STRING" id="97331.A0A437A5D3"/>
<sequence>MKCELSITIRPVRRILSVRDTTDFSFPMQLLPEDDKMGSTMEESLSKRALESAGAFGAMADLMRIFQNMYNKEKNPNGIISLGVAENSLMHQELVEYYADKIKITPFDLTYGAGPGGSVMLREALASLYNRKFSPTFEVKPEHVYTAIGVSGVLDLLFHTIADEGEAILIGRPIYTGFAHDLFGRSKLKLVPVSLKDVDPMGPEAIKYYEKELQVQRNNGVRVRGMILCNPHNPLGKCYTPEVIKEYAKFCNSHQIHFISDEIYALSIYSTPSNTTAVPFTSTFAVPGLTDVISPHLVHVVYGMSKDFCANGFRMGCLISPWNEQIFLAAVGAVGVFQWPSSLPDLAWRTILNDHKFLDGFVSENQKKLGQHYQILVNWFKKHNIPYVAGSNAGFFVWTDLRRYLAKIRLPKGDNGKIPGGKTNIPGQPEGAQKRDKILWEKMVDGGVYVGSAEMFFGEEHGWYRFSFSAPREELELGLSRMEKVLNKVDEEAALEGLEALNVN</sequence>
<dbReference type="Proteomes" id="UP000283090">
    <property type="component" value="Unassembled WGS sequence"/>
</dbReference>
<organism evidence="3 4">
    <name type="scientific">Arthrobotrys flagrans</name>
    <name type="common">Nematode-trapping fungus</name>
    <name type="synonym">Trichothecium flagrans</name>
    <dbReference type="NCBI Taxonomy" id="97331"/>
    <lineage>
        <taxon>Eukaryota</taxon>
        <taxon>Fungi</taxon>
        <taxon>Dikarya</taxon>
        <taxon>Ascomycota</taxon>
        <taxon>Pezizomycotina</taxon>
        <taxon>Orbiliomycetes</taxon>
        <taxon>Orbiliales</taxon>
        <taxon>Orbiliaceae</taxon>
        <taxon>Arthrobotrys</taxon>
    </lineage>
</organism>
<protein>
    <recommendedName>
        <fullName evidence="2">Aminotransferase class I/classII large domain-containing protein</fullName>
    </recommendedName>
</protein>
<feature type="domain" description="Aminotransferase class I/classII large" evidence="2">
    <location>
        <begin position="116"/>
        <end position="478"/>
    </location>
</feature>
<dbReference type="PANTHER" id="PTHR43795">
    <property type="entry name" value="BIFUNCTIONAL ASPARTATE AMINOTRANSFERASE AND GLUTAMATE/ASPARTATE-PREPHENATE AMINOTRANSFERASE-RELATED"/>
    <property type="match status" value="1"/>
</dbReference>
<keyword evidence="4" id="KW-1185">Reference proteome</keyword>
<dbReference type="Gene3D" id="3.40.640.10">
    <property type="entry name" value="Type I PLP-dependent aspartate aminotransferase-like (Major domain)"/>
    <property type="match status" value="1"/>
</dbReference>
<dbReference type="InterPro" id="IPR015421">
    <property type="entry name" value="PyrdxlP-dep_Trfase_major"/>
</dbReference>
<gene>
    <name evidence="3" type="ORF">DFL_004601</name>
</gene>
<dbReference type="GO" id="GO:0030170">
    <property type="term" value="F:pyridoxal phosphate binding"/>
    <property type="evidence" value="ECO:0007669"/>
    <property type="project" value="InterPro"/>
</dbReference>
<dbReference type="InterPro" id="IPR004839">
    <property type="entry name" value="Aminotransferase_I/II_large"/>
</dbReference>
<reference evidence="3 4" key="1">
    <citation type="submission" date="2019-01" db="EMBL/GenBank/DDBJ databases">
        <title>Intercellular communication is required for trap formation in the nematode-trapping fungus Duddingtonia flagrans.</title>
        <authorList>
            <person name="Youssar L."/>
            <person name="Wernet V."/>
            <person name="Hensel N."/>
            <person name="Hildebrandt H.-G."/>
            <person name="Fischer R."/>
        </authorList>
    </citation>
    <scope>NUCLEOTIDE SEQUENCE [LARGE SCALE GENOMIC DNA]</scope>
    <source>
        <strain evidence="3 4">CBS H-5679</strain>
    </source>
</reference>
<dbReference type="AlphaFoldDB" id="A0A437A5D3"/>
<evidence type="ECO:0000256" key="1">
    <source>
        <dbReference type="ARBA" id="ARBA00022898"/>
    </source>
</evidence>
<evidence type="ECO:0000259" key="2">
    <source>
        <dbReference type="Pfam" id="PF00155"/>
    </source>
</evidence>
<evidence type="ECO:0000313" key="3">
    <source>
        <dbReference type="EMBL" id="RVD86319.1"/>
    </source>
</evidence>
<evidence type="ECO:0000313" key="4">
    <source>
        <dbReference type="Proteomes" id="UP000283090"/>
    </source>
</evidence>
<dbReference type="EMBL" id="SAEB01000006">
    <property type="protein sequence ID" value="RVD86319.1"/>
    <property type="molecule type" value="Genomic_DNA"/>
</dbReference>